<name>X6N937_RETFI</name>
<comment type="caution">
    <text evidence="4">The sequence shown here is derived from an EMBL/GenBank/DDBJ whole genome shotgun (WGS) entry which is preliminary data.</text>
</comment>
<feature type="repeat" description="TPR" evidence="3">
    <location>
        <begin position="385"/>
        <end position="418"/>
    </location>
</feature>
<sequence length="481" mass="55092">MSSKLTVTIGSRQYQLDLSSLTFETLKQQIVELSKEDKQGSILVKITDADGCDIGTDESLQIAVTSGQLCFNAYFEPNAYVLSDINFSQKSDSDMKDDQLRIQSEALSFKEHCNQSWRKANAEASKIVQQMIDRNEQGLVIVATNTSNWQKKADPNSIKTSSNLSSFIELVNNNNNKTNTKRFAEYYMYLIKSELIILEEITIDGNVYAINCEMQCKGNVIITSQLFVTKDSVIDRQSKQTIVSIQWNTKINHDITVQLQDLEYKKVEFTEQRRWNDSIVYSQKHLQLSTSTFGFDHPYVAISYNLISNGYYNKRNYQKSIELLTKSLNIGSNALGVNCRFVAMLNYNFGNTYTQQGLCDIAIGYYQKALEIQSNIPGIYYDDISGSYNNLGNVYHKKQDWDKAIKCLQQALSIRREHTVEKVSKDIGDCCCNLGFVLRQKGEKHTASKYYQEAWHIFNIILGEWNSETIRVKMKIKQLSE</sequence>
<protein>
    <submittedName>
        <fullName evidence="4">Uncharacterized protein</fullName>
    </submittedName>
</protein>
<organism evidence="4 5">
    <name type="scientific">Reticulomyxa filosa</name>
    <dbReference type="NCBI Taxonomy" id="46433"/>
    <lineage>
        <taxon>Eukaryota</taxon>
        <taxon>Sar</taxon>
        <taxon>Rhizaria</taxon>
        <taxon>Retaria</taxon>
        <taxon>Foraminifera</taxon>
        <taxon>Monothalamids</taxon>
        <taxon>Reticulomyxidae</taxon>
        <taxon>Reticulomyxa</taxon>
    </lineage>
</organism>
<dbReference type="InterPro" id="IPR019734">
    <property type="entry name" value="TPR_rpt"/>
</dbReference>
<dbReference type="InterPro" id="IPR011990">
    <property type="entry name" value="TPR-like_helical_dom_sf"/>
</dbReference>
<dbReference type="PROSITE" id="PS50005">
    <property type="entry name" value="TPR"/>
    <property type="match status" value="2"/>
</dbReference>
<dbReference type="Gene3D" id="1.25.40.10">
    <property type="entry name" value="Tetratricopeptide repeat domain"/>
    <property type="match status" value="2"/>
</dbReference>
<evidence type="ECO:0000256" key="2">
    <source>
        <dbReference type="ARBA" id="ARBA00022803"/>
    </source>
</evidence>
<dbReference type="OrthoDB" id="9991317at2759"/>
<dbReference type="Proteomes" id="UP000023152">
    <property type="component" value="Unassembled WGS sequence"/>
</dbReference>
<keyword evidence="5" id="KW-1185">Reference proteome</keyword>
<gene>
    <name evidence="4" type="ORF">RFI_14926</name>
</gene>
<dbReference type="PANTHER" id="PTHR45641:SF1">
    <property type="entry name" value="AAA+ ATPASE DOMAIN-CONTAINING PROTEIN"/>
    <property type="match status" value="1"/>
</dbReference>
<dbReference type="EMBL" id="ASPP01010879">
    <property type="protein sequence ID" value="ETO22274.1"/>
    <property type="molecule type" value="Genomic_DNA"/>
</dbReference>
<dbReference type="Pfam" id="PF13424">
    <property type="entry name" value="TPR_12"/>
    <property type="match status" value="1"/>
</dbReference>
<evidence type="ECO:0000256" key="3">
    <source>
        <dbReference type="PROSITE-ProRule" id="PRU00339"/>
    </source>
</evidence>
<feature type="repeat" description="TPR" evidence="3">
    <location>
        <begin position="343"/>
        <end position="376"/>
    </location>
</feature>
<dbReference type="PANTHER" id="PTHR45641">
    <property type="entry name" value="TETRATRICOPEPTIDE REPEAT PROTEIN (AFU_ORTHOLOGUE AFUA_6G03870)"/>
    <property type="match status" value="1"/>
</dbReference>
<reference evidence="4 5" key="1">
    <citation type="journal article" date="2013" name="Curr. Biol.">
        <title>The Genome of the Foraminiferan Reticulomyxa filosa.</title>
        <authorList>
            <person name="Glockner G."/>
            <person name="Hulsmann N."/>
            <person name="Schleicher M."/>
            <person name="Noegel A.A."/>
            <person name="Eichinger L."/>
            <person name="Gallinger C."/>
            <person name="Pawlowski J."/>
            <person name="Sierra R."/>
            <person name="Euteneuer U."/>
            <person name="Pillet L."/>
            <person name="Moustafa A."/>
            <person name="Platzer M."/>
            <person name="Groth M."/>
            <person name="Szafranski K."/>
            <person name="Schliwa M."/>
        </authorList>
    </citation>
    <scope>NUCLEOTIDE SEQUENCE [LARGE SCALE GENOMIC DNA]</scope>
</reference>
<proteinExistence type="predicted"/>
<dbReference type="Pfam" id="PF13374">
    <property type="entry name" value="TPR_10"/>
    <property type="match status" value="1"/>
</dbReference>
<dbReference type="SMART" id="SM00028">
    <property type="entry name" value="TPR"/>
    <property type="match status" value="4"/>
</dbReference>
<dbReference type="SUPFAM" id="SSF48452">
    <property type="entry name" value="TPR-like"/>
    <property type="match status" value="1"/>
</dbReference>
<keyword evidence="2 3" id="KW-0802">TPR repeat</keyword>
<dbReference type="AlphaFoldDB" id="X6N937"/>
<accession>X6N937</accession>
<evidence type="ECO:0000313" key="5">
    <source>
        <dbReference type="Proteomes" id="UP000023152"/>
    </source>
</evidence>
<keyword evidence="1" id="KW-0677">Repeat</keyword>
<evidence type="ECO:0000256" key="1">
    <source>
        <dbReference type="ARBA" id="ARBA00022737"/>
    </source>
</evidence>
<evidence type="ECO:0000313" key="4">
    <source>
        <dbReference type="EMBL" id="ETO22274.1"/>
    </source>
</evidence>